<evidence type="ECO:0000313" key="2">
    <source>
        <dbReference type="Proteomes" id="UP000449969"/>
    </source>
</evidence>
<dbReference type="OrthoDB" id="8233865at2"/>
<reference evidence="1 2" key="1">
    <citation type="submission" date="2019-12" db="EMBL/GenBank/DDBJ databases">
        <title>Draft genome sequences Bradyrhizobium cajani AMBPC1010, Bradyrhizobium pachyrhizi AMBPC1040 and Bradyrhizobium yuanmingense ALSPC3051, three plant growth promoting strains isolated from nodules of Cajanus cajan L. in Dominican Republic.</title>
        <authorList>
            <person name="Flores-Felix J.D."/>
            <person name="Araujo J."/>
            <person name="Diaz-Alcantara C."/>
            <person name="Gonzalez-Andres F."/>
            <person name="Velazquez E."/>
        </authorList>
    </citation>
    <scope>NUCLEOTIDE SEQUENCE [LARGE SCALE GENOMIC DNA]</scope>
    <source>
        <strain evidence="1 2">1010</strain>
    </source>
</reference>
<dbReference type="AlphaFoldDB" id="A0A844TK16"/>
<gene>
    <name evidence="1" type="ORF">GPL20_18125</name>
</gene>
<accession>A0A844TK16</accession>
<keyword evidence="2" id="KW-1185">Reference proteome</keyword>
<proteinExistence type="predicted"/>
<organism evidence="1 2">
    <name type="scientific">Bradyrhizobium cajani</name>
    <dbReference type="NCBI Taxonomy" id="1928661"/>
    <lineage>
        <taxon>Bacteria</taxon>
        <taxon>Pseudomonadati</taxon>
        <taxon>Pseudomonadota</taxon>
        <taxon>Alphaproteobacteria</taxon>
        <taxon>Hyphomicrobiales</taxon>
        <taxon>Nitrobacteraceae</taxon>
        <taxon>Bradyrhizobium</taxon>
    </lineage>
</organism>
<dbReference type="Proteomes" id="UP000449969">
    <property type="component" value="Unassembled WGS sequence"/>
</dbReference>
<comment type="caution">
    <text evidence="1">The sequence shown here is derived from an EMBL/GenBank/DDBJ whole genome shotgun (WGS) entry which is preliminary data.</text>
</comment>
<evidence type="ECO:0000313" key="1">
    <source>
        <dbReference type="EMBL" id="MVT74930.1"/>
    </source>
</evidence>
<dbReference type="RefSeq" id="WP_157330872.1">
    <property type="nucleotide sequence ID" value="NZ_JANADL010000010.1"/>
</dbReference>
<dbReference type="EMBL" id="WQNE01000014">
    <property type="protein sequence ID" value="MVT74930.1"/>
    <property type="molecule type" value="Genomic_DNA"/>
</dbReference>
<sequence length="101" mass="11332">MGRRGVFRSDLGKWAGGLALAAAVMIGTGGTEASATPLTPFRYEAQAQRHCPHDQVVWVDFRKGVYYTRGQKRYRQGFDGSFVCLGEARDNFYRRSLLGLR</sequence>
<protein>
    <submittedName>
        <fullName evidence="1">Uncharacterized protein</fullName>
    </submittedName>
</protein>
<name>A0A844TK16_9BRAD</name>